<organism evidence="1 2">
    <name type="scientific">Clostridium grantii DSM 8605</name>
    <dbReference type="NCBI Taxonomy" id="1121316"/>
    <lineage>
        <taxon>Bacteria</taxon>
        <taxon>Bacillati</taxon>
        <taxon>Bacillota</taxon>
        <taxon>Clostridia</taxon>
        <taxon>Eubacteriales</taxon>
        <taxon>Clostridiaceae</taxon>
        <taxon>Clostridium</taxon>
    </lineage>
</organism>
<dbReference type="RefSeq" id="WP_073336597.1">
    <property type="nucleotide sequence ID" value="NZ_FQXM01000003.1"/>
</dbReference>
<gene>
    <name evidence="1" type="ORF">SAMN02745207_00460</name>
</gene>
<evidence type="ECO:0000313" key="2">
    <source>
        <dbReference type="Proteomes" id="UP000184447"/>
    </source>
</evidence>
<name>A0A1M5RCN3_9CLOT</name>
<dbReference type="STRING" id="1121316.SAMN02745207_00460"/>
<reference evidence="1 2" key="1">
    <citation type="submission" date="2016-11" db="EMBL/GenBank/DDBJ databases">
        <authorList>
            <person name="Jaros S."/>
            <person name="Januszkiewicz K."/>
            <person name="Wedrychowicz H."/>
        </authorList>
    </citation>
    <scope>NUCLEOTIDE SEQUENCE [LARGE SCALE GENOMIC DNA]</scope>
    <source>
        <strain evidence="1 2">DSM 8605</strain>
    </source>
</reference>
<accession>A0A1M5RCN3</accession>
<keyword evidence="2" id="KW-1185">Reference proteome</keyword>
<dbReference type="EMBL" id="FQXM01000003">
    <property type="protein sequence ID" value="SHH24097.1"/>
    <property type="molecule type" value="Genomic_DNA"/>
</dbReference>
<dbReference type="AlphaFoldDB" id="A0A1M5RCN3"/>
<protein>
    <submittedName>
        <fullName evidence="1">Uncharacterized protein</fullName>
    </submittedName>
</protein>
<dbReference type="OrthoDB" id="2269630at2"/>
<dbReference type="Proteomes" id="UP000184447">
    <property type="component" value="Unassembled WGS sequence"/>
</dbReference>
<proteinExistence type="predicted"/>
<evidence type="ECO:0000313" key="1">
    <source>
        <dbReference type="EMBL" id="SHH24097.1"/>
    </source>
</evidence>
<sequence>MITKIKYDFPKNFRNDKQAIIFLSNLWYSSKNRRNTTIILDFSSTRSFDTNLCSPLGMILEYLKEKQNLIYFSKLQESILKKLTNNNFLTKIQVDENRSCIQTHISYKSFKINEKEKFERYIWDELIIYLRNNGINNDCKDFVKAIMEMFVNIKMHTNSRNTKTCGYYLPENNEIYFTLCNLGVTIKKNIELANSYIFDQDHEAIDWAVKKNKSTRSADESGGLGFYTTRNFVKKYDGIINVISGRGYWEECNGQIISEEMKSAFPGTIITFRINLNNFVKEKTFINKDTIGLEELIGGGLWNA</sequence>